<evidence type="ECO:0008006" key="4">
    <source>
        <dbReference type="Google" id="ProtNLM"/>
    </source>
</evidence>
<accession>G4REE0</accession>
<organism evidence="2 3">
    <name type="scientific">Pelagibacterium halotolerans (strain DSM 22347 / JCM 15775 / CGMCC 1.7692 / B2)</name>
    <dbReference type="NCBI Taxonomy" id="1082931"/>
    <lineage>
        <taxon>Bacteria</taxon>
        <taxon>Pseudomonadati</taxon>
        <taxon>Pseudomonadota</taxon>
        <taxon>Alphaproteobacteria</taxon>
        <taxon>Hyphomicrobiales</taxon>
        <taxon>Devosiaceae</taxon>
        <taxon>Pelagibacterium</taxon>
    </lineage>
</organism>
<dbReference type="PROSITE" id="PS51257">
    <property type="entry name" value="PROKAR_LIPOPROTEIN"/>
    <property type="match status" value="1"/>
</dbReference>
<reference evidence="2 3" key="1">
    <citation type="journal article" date="2012" name="J. Bacteriol.">
        <title>Complete genome sequence of Pelagibacterium halotolerans B2T.</title>
        <authorList>
            <person name="Huo Y.Y."/>
            <person name="Cheng H."/>
            <person name="Han X.F."/>
            <person name="Jiang X.W."/>
            <person name="Sun C."/>
            <person name="Zhang X.Q."/>
            <person name="Zhu X.F."/>
            <person name="Liu Y.F."/>
            <person name="Li P.F."/>
            <person name="Ni P.X."/>
            <person name="Wu M."/>
        </authorList>
    </citation>
    <scope>NUCLEOTIDE SEQUENCE [LARGE SCALE GENOMIC DNA]</scope>
    <source>
        <strain evidence="3">DSM 22347 / JCM 15775 / CGMCC 1.7692 / B2</strain>
    </source>
</reference>
<evidence type="ECO:0000313" key="3">
    <source>
        <dbReference type="Proteomes" id="UP000008850"/>
    </source>
</evidence>
<dbReference type="HOGENOM" id="CLU_1833295_0_0_5"/>
<dbReference type="AlphaFoldDB" id="G4REE0"/>
<dbReference type="KEGG" id="phl:KKY_2890"/>
<evidence type="ECO:0000256" key="1">
    <source>
        <dbReference type="SAM" id="SignalP"/>
    </source>
</evidence>
<feature type="chain" id="PRO_5003467667" description="DUF2147 domain-containing protein" evidence="1">
    <location>
        <begin position="36"/>
        <end position="140"/>
    </location>
</feature>
<name>G4REE0_PELHB</name>
<protein>
    <recommendedName>
        <fullName evidence="4">DUF2147 domain-containing protein</fullName>
    </recommendedName>
</protein>
<proteinExistence type="predicted"/>
<keyword evidence="3" id="KW-1185">Reference proteome</keyword>
<keyword evidence="1" id="KW-0732">Signal</keyword>
<dbReference type="EMBL" id="CP003075">
    <property type="protein sequence ID" value="AEQ52885.1"/>
    <property type="molecule type" value="Genomic_DNA"/>
</dbReference>
<dbReference type="Proteomes" id="UP000008850">
    <property type="component" value="Chromosome"/>
</dbReference>
<feature type="signal peptide" evidence="1">
    <location>
        <begin position="1"/>
        <end position="35"/>
    </location>
</feature>
<sequence length="140" mass="14944">MRLHDDGARHGEQIMMKSLLAATALVACLVAPAFAQDLDPNGTWVDRWGTSFTFQLCGDGTQLCGVLNDIQGDSRTEENLAFVGQEVVQGTQVGPNKWEGNIALNGGNAKAIVEITGPDTLKITGCQAAIFCSSIDYQRS</sequence>
<gene>
    <name evidence="2" type="ordered locus">KKY_2890</name>
</gene>
<dbReference type="eggNOG" id="ENOG5034BXV">
    <property type="taxonomic scope" value="Bacteria"/>
</dbReference>
<evidence type="ECO:0000313" key="2">
    <source>
        <dbReference type="EMBL" id="AEQ52885.1"/>
    </source>
</evidence>